<gene>
    <name evidence="2" type="ORF">EZS28_055819</name>
</gene>
<proteinExistence type="predicted"/>
<feature type="region of interest" description="Disordered" evidence="1">
    <location>
        <begin position="1"/>
        <end position="28"/>
    </location>
</feature>
<protein>
    <submittedName>
        <fullName evidence="2">Uncharacterized protein</fullName>
    </submittedName>
</protein>
<accession>A0A5J4PWI6</accession>
<dbReference type="AlphaFoldDB" id="A0A5J4PWI6"/>
<reference evidence="2 3" key="1">
    <citation type="submission" date="2019-03" db="EMBL/GenBank/DDBJ databases">
        <title>Single cell metagenomics reveals metabolic interactions within the superorganism composed of flagellate Streblomastix strix and complex community of Bacteroidetes bacteria on its surface.</title>
        <authorList>
            <person name="Treitli S.C."/>
            <person name="Kolisko M."/>
            <person name="Husnik F."/>
            <person name="Keeling P."/>
            <person name="Hampl V."/>
        </authorList>
    </citation>
    <scope>NUCLEOTIDE SEQUENCE [LARGE SCALE GENOMIC DNA]</scope>
    <source>
        <strain evidence="2">ST1C</strain>
    </source>
</reference>
<feature type="compositionally biased region" description="Basic and acidic residues" evidence="1">
    <location>
        <begin position="12"/>
        <end position="21"/>
    </location>
</feature>
<dbReference type="EMBL" id="SNRW01048491">
    <property type="protein sequence ID" value="KAA6313059.1"/>
    <property type="molecule type" value="Genomic_DNA"/>
</dbReference>
<evidence type="ECO:0000313" key="2">
    <source>
        <dbReference type="EMBL" id="KAA6313059.1"/>
    </source>
</evidence>
<name>A0A5J4PWI6_9EUKA</name>
<dbReference type="Proteomes" id="UP000324800">
    <property type="component" value="Unassembled WGS sequence"/>
</dbReference>
<feature type="non-terminal residue" evidence="2">
    <location>
        <position position="1"/>
    </location>
</feature>
<evidence type="ECO:0000256" key="1">
    <source>
        <dbReference type="SAM" id="MobiDB-lite"/>
    </source>
</evidence>
<sequence length="28" mass="3065">CVFLSSTSAFGSEKKNERKDFPSSGISR</sequence>
<feature type="compositionally biased region" description="Polar residues" evidence="1">
    <location>
        <begin position="1"/>
        <end position="10"/>
    </location>
</feature>
<evidence type="ECO:0000313" key="3">
    <source>
        <dbReference type="Proteomes" id="UP000324800"/>
    </source>
</evidence>
<comment type="caution">
    <text evidence="2">The sequence shown here is derived from an EMBL/GenBank/DDBJ whole genome shotgun (WGS) entry which is preliminary data.</text>
</comment>
<organism evidence="2 3">
    <name type="scientific">Streblomastix strix</name>
    <dbReference type="NCBI Taxonomy" id="222440"/>
    <lineage>
        <taxon>Eukaryota</taxon>
        <taxon>Metamonada</taxon>
        <taxon>Preaxostyla</taxon>
        <taxon>Oxymonadida</taxon>
        <taxon>Streblomastigidae</taxon>
        <taxon>Streblomastix</taxon>
    </lineage>
</organism>